<evidence type="ECO:0000313" key="2">
    <source>
        <dbReference type="EMBL" id="MFC6825322.1"/>
    </source>
</evidence>
<dbReference type="PANTHER" id="PTHR37460">
    <property type="entry name" value="ENDONUCLEASE III"/>
    <property type="match status" value="1"/>
</dbReference>
<sequence length="191" mass="19669">MTGAADGPVVLNPAAIRAGEDGLGIGDGDAPPGTYSLVYELREDARVEVGALGEYEFPAGAYAYVGSAHGSNGLGRVERHCRVAAGNHGIRHWHVDYLGGHPGTDLAAVVASPDDELRSLGRRGNLGDSECRLARHLGGSSDASSPAAERPLSTPVSGFGSSDCDCDAHLVSGADVQTILSVVVEFFEGKE</sequence>
<feature type="region of interest" description="Disordered" evidence="1">
    <location>
        <begin position="137"/>
        <end position="156"/>
    </location>
</feature>
<gene>
    <name evidence="2" type="ORF">ACFQEV_10030</name>
</gene>
<accession>A0ABD5TXH0</accession>
<keyword evidence="3" id="KW-1185">Reference proteome</keyword>
<dbReference type="InterPro" id="IPR002837">
    <property type="entry name" value="DUF123"/>
</dbReference>
<dbReference type="RefSeq" id="WP_379695436.1">
    <property type="nucleotide sequence ID" value="NZ_JBHSXH010000015.1"/>
</dbReference>
<dbReference type="Pfam" id="PF01986">
    <property type="entry name" value="DUF123"/>
    <property type="match status" value="1"/>
</dbReference>
<proteinExistence type="predicted"/>
<name>A0ABD5TXH0_9EURY</name>
<dbReference type="CDD" id="cd10441">
    <property type="entry name" value="GIY-YIG_COG1833"/>
    <property type="match status" value="1"/>
</dbReference>
<comment type="caution">
    <text evidence="2">The sequence shown here is derived from an EMBL/GenBank/DDBJ whole genome shotgun (WGS) entry which is preliminary data.</text>
</comment>
<protein>
    <submittedName>
        <fullName evidence="2">DUF123 domain-containing protein</fullName>
    </submittedName>
</protein>
<reference evidence="2 3" key="1">
    <citation type="journal article" date="2019" name="Int. J. Syst. Evol. Microbiol.">
        <title>The Global Catalogue of Microorganisms (GCM) 10K type strain sequencing project: providing services to taxonomists for standard genome sequencing and annotation.</title>
        <authorList>
            <consortium name="The Broad Institute Genomics Platform"/>
            <consortium name="The Broad Institute Genome Sequencing Center for Infectious Disease"/>
            <person name="Wu L."/>
            <person name="Ma J."/>
        </authorList>
    </citation>
    <scope>NUCLEOTIDE SEQUENCE [LARGE SCALE GENOMIC DNA]</scope>
    <source>
        <strain evidence="2 3">YIM 94188</strain>
    </source>
</reference>
<dbReference type="Proteomes" id="UP001596408">
    <property type="component" value="Unassembled WGS sequence"/>
</dbReference>
<evidence type="ECO:0000313" key="3">
    <source>
        <dbReference type="Proteomes" id="UP001596408"/>
    </source>
</evidence>
<organism evidence="2 3">
    <name type="scientific">Halopelagius fulvigenes</name>
    <dbReference type="NCBI Taxonomy" id="1198324"/>
    <lineage>
        <taxon>Archaea</taxon>
        <taxon>Methanobacteriati</taxon>
        <taxon>Methanobacteriota</taxon>
        <taxon>Stenosarchaea group</taxon>
        <taxon>Halobacteria</taxon>
        <taxon>Halobacteriales</taxon>
        <taxon>Haloferacaceae</taxon>
    </lineage>
</organism>
<dbReference type="EMBL" id="JBHSXH010000015">
    <property type="protein sequence ID" value="MFC6825322.1"/>
    <property type="molecule type" value="Genomic_DNA"/>
</dbReference>
<dbReference type="PANTHER" id="PTHR37460:SF1">
    <property type="entry name" value="ENDONUCLEASE III"/>
    <property type="match status" value="1"/>
</dbReference>
<evidence type="ECO:0000256" key="1">
    <source>
        <dbReference type="SAM" id="MobiDB-lite"/>
    </source>
</evidence>
<dbReference type="AlphaFoldDB" id="A0ABD5TXH0"/>